<dbReference type="Gene3D" id="3.50.50.60">
    <property type="entry name" value="FAD/NAD(P)-binding domain"/>
    <property type="match status" value="1"/>
</dbReference>
<dbReference type="Proteomes" id="UP001642487">
    <property type="component" value="Chromosome 1"/>
</dbReference>
<keyword evidence="4 5" id="KW-0274">FAD</keyword>
<gene>
    <name evidence="9" type="ORF">CITCOLO1_LOCUS2260</name>
</gene>
<evidence type="ECO:0000259" key="7">
    <source>
        <dbReference type="PROSITE" id="PS00623"/>
    </source>
</evidence>
<dbReference type="SUPFAM" id="SSF54373">
    <property type="entry name" value="FAD-linked reductases, C-terminal domain"/>
    <property type="match status" value="1"/>
</dbReference>
<keyword evidence="6" id="KW-0812">Transmembrane</keyword>
<dbReference type="InterPro" id="IPR051871">
    <property type="entry name" value="GMC_Oxidoreductase-Related"/>
</dbReference>
<evidence type="ECO:0000256" key="2">
    <source>
        <dbReference type="ARBA" id="ARBA00022630"/>
    </source>
</evidence>
<keyword evidence="6" id="KW-0472">Membrane</keyword>
<evidence type="ECO:0000259" key="8">
    <source>
        <dbReference type="PROSITE" id="PS00624"/>
    </source>
</evidence>
<accession>A0ABP0XV95</accession>
<evidence type="ECO:0000256" key="1">
    <source>
        <dbReference type="ARBA" id="ARBA00001974"/>
    </source>
</evidence>
<dbReference type="Pfam" id="PF05199">
    <property type="entry name" value="GMC_oxred_C"/>
    <property type="match status" value="1"/>
</dbReference>
<dbReference type="InterPro" id="IPR036188">
    <property type="entry name" value="FAD/NAD-bd_sf"/>
</dbReference>
<dbReference type="InterPro" id="IPR007867">
    <property type="entry name" value="GMC_OxRtase_C"/>
</dbReference>
<evidence type="ECO:0000313" key="9">
    <source>
        <dbReference type="EMBL" id="CAK9310628.1"/>
    </source>
</evidence>
<dbReference type="Gene3D" id="3.30.410.40">
    <property type="match status" value="1"/>
</dbReference>
<feature type="domain" description="Glucose-methanol-choline oxidoreductase N-terminal" evidence="7">
    <location>
        <begin position="208"/>
        <end position="231"/>
    </location>
</feature>
<keyword evidence="10" id="KW-1185">Reference proteome</keyword>
<comment type="cofactor">
    <cofactor evidence="1">
        <name>FAD</name>
        <dbReference type="ChEBI" id="CHEBI:57692"/>
    </cofactor>
</comment>
<evidence type="ECO:0000256" key="6">
    <source>
        <dbReference type="SAM" id="Phobius"/>
    </source>
</evidence>
<protein>
    <recommendedName>
        <fullName evidence="7 8">Glucose-methanol-choline oxidoreductase N-terminal domain-containing protein</fullName>
    </recommendedName>
</protein>
<organism evidence="9 10">
    <name type="scientific">Citrullus colocynthis</name>
    <name type="common">colocynth</name>
    <dbReference type="NCBI Taxonomy" id="252529"/>
    <lineage>
        <taxon>Eukaryota</taxon>
        <taxon>Viridiplantae</taxon>
        <taxon>Streptophyta</taxon>
        <taxon>Embryophyta</taxon>
        <taxon>Tracheophyta</taxon>
        <taxon>Spermatophyta</taxon>
        <taxon>Magnoliopsida</taxon>
        <taxon>eudicotyledons</taxon>
        <taxon>Gunneridae</taxon>
        <taxon>Pentapetalae</taxon>
        <taxon>rosids</taxon>
        <taxon>fabids</taxon>
        <taxon>Cucurbitales</taxon>
        <taxon>Cucurbitaceae</taxon>
        <taxon>Benincaseae</taxon>
        <taxon>Citrullus</taxon>
    </lineage>
</organism>
<dbReference type="Pfam" id="PF00732">
    <property type="entry name" value="GMC_oxred_N"/>
    <property type="match status" value="1"/>
</dbReference>
<dbReference type="PROSITE" id="PS00623">
    <property type="entry name" value="GMC_OXRED_1"/>
    <property type="match status" value="1"/>
</dbReference>
<sequence length="668" mass="73423">MEVGSNDGKTVPVSGFADGSIILVFVFDFQHIIFLGFVSFSEYKSVTHTKTKTNQEKPHTGLEEAASFATEIAFFLFCNSMALVGTVKLSLFLVLLSLSPLLSSCQGRENWVKSRYPFIKLASSFYRDGHERESGYDYIIVGGGTAGCPLAATLSQNFSVLLLERGGVPFTNANVSFLRNFHIGLADTSPTSASQAFASTDGVINARARVLGGGSAINAGFYTRASTRFINKVGWDEKLVNESYSWVENQIVHRPKLADWQKAFTDSLLDVGISPFNGFTYDHLYGTKVGGTIFDRLGRRHTTAELLASGNPDKLTVLVHATVQRLIFDTTEGKKPKAIGVVFKDETGNQHKVFLSSKRQSEVILSSGAIGTPQLMLLSGIGPRADLEKWNISMVLDNEFVGKDMADNPLNSIFVPSNRPVQQSLIQAVGITKLGVYIESSSGFGQSGESIHCHHGLMSAEIGQLSTIPPKQRTPEAIEAYIKSKRDLPHEAFKGGFVLEKIANPISRGQLRLINTNVDDNPAVTFNYFGHPHDLYRCVEGVRMLTKIVESKYFTNFTQCDEETLDKLLNISVKANINLIPKHTNDTKSLEQFCKDTVITIWHYHGGCLVDKVVSHDLKVLGVTRLRIVDGSTLSESPGTNPQATVMMMGRYMGLKILMDRLDKKAGI</sequence>
<comment type="similarity">
    <text evidence="5">Belongs to the GMC oxidoreductase family.</text>
</comment>
<reference evidence="9 10" key="1">
    <citation type="submission" date="2024-03" db="EMBL/GenBank/DDBJ databases">
        <authorList>
            <person name="Gkanogiannis A."/>
            <person name="Becerra Lopez-Lavalle L."/>
        </authorList>
    </citation>
    <scope>NUCLEOTIDE SEQUENCE [LARGE SCALE GENOMIC DNA]</scope>
</reference>
<evidence type="ECO:0000256" key="5">
    <source>
        <dbReference type="RuleBase" id="RU003968"/>
    </source>
</evidence>
<keyword evidence="6" id="KW-1133">Transmembrane helix</keyword>
<dbReference type="EMBL" id="OZ021735">
    <property type="protein sequence ID" value="CAK9310628.1"/>
    <property type="molecule type" value="Genomic_DNA"/>
</dbReference>
<dbReference type="PANTHER" id="PTHR45968:SF5">
    <property type="entry name" value="PROTEIN HOTHEAD"/>
    <property type="match status" value="1"/>
</dbReference>
<feature type="transmembrane region" description="Helical" evidence="6">
    <location>
        <begin position="20"/>
        <end position="40"/>
    </location>
</feature>
<name>A0ABP0XV95_9ROSI</name>
<dbReference type="SUPFAM" id="SSF51905">
    <property type="entry name" value="FAD/NAD(P)-binding domain"/>
    <property type="match status" value="1"/>
</dbReference>
<dbReference type="PROSITE" id="PS00624">
    <property type="entry name" value="GMC_OXRED_2"/>
    <property type="match status" value="1"/>
</dbReference>
<dbReference type="InterPro" id="IPR000172">
    <property type="entry name" value="GMC_OxRdtase_N"/>
</dbReference>
<evidence type="ECO:0000256" key="4">
    <source>
        <dbReference type="ARBA" id="ARBA00022827"/>
    </source>
</evidence>
<evidence type="ECO:0000256" key="3">
    <source>
        <dbReference type="ARBA" id="ARBA00022729"/>
    </source>
</evidence>
<dbReference type="PANTHER" id="PTHR45968">
    <property type="entry name" value="OSJNBA0019K04.7 PROTEIN"/>
    <property type="match status" value="1"/>
</dbReference>
<proteinExistence type="inferred from homology"/>
<evidence type="ECO:0000313" key="10">
    <source>
        <dbReference type="Proteomes" id="UP001642487"/>
    </source>
</evidence>
<feature type="domain" description="Glucose-methanol-choline oxidoreductase N-terminal" evidence="8">
    <location>
        <begin position="368"/>
        <end position="382"/>
    </location>
</feature>
<feature type="transmembrane region" description="Helical" evidence="6">
    <location>
        <begin position="72"/>
        <end position="98"/>
    </location>
</feature>
<keyword evidence="2 5" id="KW-0285">Flavoprotein</keyword>
<keyword evidence="3" id="KW-0732">Signal</keyword>